<organism evidence="1 2">
    <name type="scientific">Anoxybacterium hadale</name>
    <dbReference type="NCBI Taxonomy" id="3408580"/>
    <lineage>
        <taxon>Bacteria</taxon>
        <taxon>Bacillati</taxon>
        <taxon>Bacillota</taxon>
        <taxon>Clostridia</taxon>
        <taxon>Peptostreptococcales</taxon>
        <taxon>Anaerovoracaceae</taxon>
        <taxon>Anoxybacterium</taxon>
    </lineage>
</organism>
<protein>
    <submittedName>
        <fullName evidence="1">Pantetheine-phosphate adenylyltransferase</fullName>
        <ecNumber evidence="1">2.7.7.3</ecNumber>
    </submittedName>
</protein>
<gene>
    <name evidence="1" type="primary">coaD</name>
    <name evidence="1" type="ORF">FRZ06_05280</name>
</gene>
<dbReference type="EC" id="2.7.7.3" evidence="1"/>
<sequence length="161" mass="18458">MIKKVLYAGSFDPITNGHLDLINRGAKLGDHLIVGVIENMSKTPFFTVEERTDLIREATSHIKNIEIDHFSGLLADYVKKNNIDVVLRGLRATMDFEYEIQMAQMNARLYNNDVETVFLMTCPDYSFVSSSIVKEVFMLNGDIKGLVPDNVLDYMERKYRK</sequence>
<dbReference type="EMBL" id="CP042469">
    <property type="protein sequence ID" value="QOX62799.1"/>
    <property type="molecule type" value="Genomic_DNA"/>
</dbReference>
<dbReference type="Proteomes" id="UP000594014">
    <property type="component" value="Chromosome"/>
</dbReference>
<keyword evidence="1" id="KW-0548">Nucleotidyltransferase</keyword>
<evidence type="ECO:0000313" key="2">
    <source>
        <dbReference type="Proteomes" id="UP000594014"/>
    </source>
</evidence>
<keyword evidence="2" id="KW-1185">Reference proteome</keyword>
<name>A0ACD1A8Z4_9FIRM</name>
<proteinExistence type="predicted"/>
<evidence type="ECO:0000313" key="1">
    <source>
        <dbReference type="EMBL" id="QOX62799.1"/>
    </source>
</evidence>
<keyword evidence="1" id="KW-0808">Transferase</keyword>
<accession>A0ACD1A8Z4</accession>
<reference evidence="1" key="1">
    <citation type="submission" date="2019-08" db="EMBL/GenBank/DDBJ databases">
        <title>Genome sequence of Clostridiales bacterium MT110.</title>
        <authorList>
            <person name="Cao J."/>
        </authorList>
    </citation>
    <scope>NUCLEOTIDE SEQUENCE</scope>
    <source>
        <strain evidence="1">MT110</strain>
    </source>
</reference>